<dbReference type="CDD" id="cd19481">
    <property type="entry name" value="RecA-like_protease"/>
    <property type="match status" value="1"/>
</dbReference>
<dbReference type="EMBL" id="JBDIME010000015">
    <property type="protein sequence ID" value="MEN2791245.1"/>
    <property type="molecule type" value="Genomic_DNA"/>
</dbReference>
<dbReference type="Gene3D" id="3.40.50.300">
    <property type="entry name" value="P-loop containing nucleotide triphosphate hydrolases"/>
    <property type="match status" value="2"/>
</dbReference>
<comment type="similarity">
    <text evidence="3">Belongs to the AAA ATPase family.</text>
</comment>
<dbReference type="PANTHER" id="PTHR23077:SF171">
    <property type="entry name" value="NUCLEAR VALOSIN-CONTAINING PROTEIN-LIKE"/>
    <property type="match status" value="1"/>
</dbReference>
<evidence type="ECO:0000256" key="3">
    <source>
        <dbReference type="RuleBase" id="RU003651"/>
    </source>
</evidence>
<evidence type="ECO:0000259" key="4">
    <source>
        <dbReference type="SMART" id="SM00382"/>
    </source>
</evidence>
<protein>
    <submittedName>
        <fullName evidence="5">AAA family ATPase</fullName>
    </submittedName>
</protein>
<dbReference type="InterPro" id="IPR050168">
    <property type="entry name" value="AAA_ATPase_domain"/>
</dbReference>
<dbReference type="Proteomes" id="UP001419910">
    <property type="component" value="Unassembled WGS sequence"/>
</dbReference>
<dbReference type="InterPro" id="IPR003960">
    <property type="entry name" value="ATPase_AAA_CS"/>
</dbReference>
<feature type="domain" description="AAA+ ATPase" evidence="4">
    <location>
        <begin position="466"/>
        <end position="595"/>
    </location>
</feature>
<dbReference type="InterPro" id="IPR027417">
    <property type="entry name" value="P-loop_NTPase"/>
</dbReference>
<keyword evidence="6" id="KW-1185">Reference proteome</keyword>
<dbReference type="PROSITE" id="PS00674">
    <property type="entry name" value="AAA"/>
    <property type="match status" value="1"/>
</dbReference>
<evidence type="ECO:0000256" key="1">
    <source>
        <dbReference type="ARBA" id="ARBA00022741"/>
    </source>
</evidence>
<sequence length="664" mass="70849">MGTTVTSRRLAIMLRATLTKEGRAGRALLEWAEEHRSVFWPALKRCAKDKEERKISWAKLATLAADMAEDPLPAELAEAVENVATVLNFGAQDRAVLEAGLALSFHPRIARLGWALEMAHEDMARVAGMLAGAEAVHAGTMVRTSLPVQLGLFEIDMASGGGVAFDVSWWFETLLARGGHDPERLIEALAGKRQQATLTLADFPAMQGDVDFAARLLAGAVETRAPGINILLHGPPGVGKTELARALAAHGGAALFAVGESDADGTEPRRHERVAALLRAQRALQRDERALLLFDELEDLIGDARQVEGSKRFANRAGSKIFVNRMLESNSVPIIWTSNAIDNVDSAYLRRMSFVLKLDHPRGAERDRVLARMASIEGCAVGEALAGLARQAPETPSVARAAMRAARIAGAEAGDDARVARALVGGLRGAPVRPAEAAARIDLSLFESDPPVAGLVERLTRPGAPPGFSVLLAGPPGTGKTQLAAEVAERLGRPLATRRASDLLSAWVGETEANIAAAFRDAAADGSVLFFDEADSLLFDRQTARASWEVTQVNELLTWLDRHPLPVFAATNDQRRLDPAALRRFTFKLALQPLSAATAARAFERFFACAAPAGLARLNALTPGDFAVVARQVRVTGPLSAEALLGRLEAELAVKPGGMATIGF</sequence>
<accession>A0ABU9Y618</accession>
<dbReference type="InterPro" id="IPR003593">
    <property type="entry name" value="AAA+_ATPase"/>
</dbReference>
<dbReference type="SUPFAM" id="SSF52540">
    <property type="entry name" value="P-loop containing nucleoside triphosphate hydrolases"/>
    <property type="match status" value="2"/>
</dbReference>
<dbReference type="Pfam" id="PF00004">
    <property type="entry name" value="AAA"/>
    <property type="match status" value="2"/>
</dbReference>
<feature type="domain" description="AAA+ ATPase" evidence="4">
    <location>
        <begin position="226"/>
        <end position="359"/>
    </location>
</feature>
<evidence type="ECO:0000313" key="6">
    <source>
        <dbReference type="Proteomes" id="UP001419910"/>
    </source>
</evidence>
<dbReference type="PANTHER" id="PTHR23077">
    <property type="entry name" value="AAA-FAMILY ATPASE"/>
    <property type="match status" value="1"/>
</dbReference>
<evidence type="ECO:0000313" key="5">
    <source>
        <dbReference type="EMBL" id="MEN2791245.1"/>
    </source>
</evidence>
<proteinExistence type="inferred from homology"/>
<dbReference type="RefSeq" id="WP_343887454.1">
    <property type="nucleotide sequence ID" value="NZ_BAAAEH010000003.1"/>
</dbReference>
<dbReference type="SMART" id="SM00382">
    <property type="entry name" value="AAA"/>
    <property type="match status" value="2"/>
</dbReference>
<dbReference type="InterPro" id="IPR003959">
    <property type="entry name" value="ATPase_AAA_core"/>
</dbReference>
<reference evidence="5 6" key="1">
    <citation type="submission" date="2024-05" db="EMBL/GenBank/DDBJ databases">
        <authorList>
            <person name="Liu Q."/>
            <person name="Xin Y.-H."/>
        </authorList>
    </citation>
    <scope>NUCLEOTIDE SEQUENCE [LARGE SCALE GENOMIC DNA]</scope>
    <source>
        <strain evidence="5 6">CGMCC 1.10181</strain>
    </source>
</reference>
<gene>
    <name evidence="5" type="ORF">ABC974_16540</name>
</gene>
<name>A0ABU9Y618_9SPHN</name>
<comment type="caution">
    <text evidence="5">The sequence shown here is derived from an EMBL/GenBank/DDBJ whole genome shotgun (WGS) entry which is preliminary data.</text>
</comment>
<keyword evidence="2 3" id="KW-0067">ATP-binding</keyword>
<keyword evidence="1 3" id="KW-0547">Nucleotide-binding</keyword>
<organism evidence="5 6">
    <name type="scientific">Sphingomonas oligophenolica</name>
    <dbReference type="NCBI Taxonomy" id="301154"/>
    <lineage>
        <taxon>Bacteria</taxon>
        <taxon>Pseudomonadati</taxon>
        <taxon>Pseudomonadota</taxon>
        <taxon>Alphaproteobacteria</taxon>
        <taxon>Sphingomonadales</taxon>
        <taxon>Sphingomonadaceae</taxon>
        <taxon>Sphingomonas</taxon>
    </lineage>
</organism>
<evidence type="ECO:0000256" key="2">
    <source>
        <dbReference type="ARBA" id="ARBA00022840"/>
    </source>
</evidence>